<reference evidence="1" key="1">
    <citation type="submission" date="2011-09" db="EMBL/GenBank/DDBJ databases">
        <title>The permanent draft genome of Mucilaginibacter paludis DSM 18603.</title>
        <authorList>
            <consortium name="US DOE Joint Genome Institute (JGI-PGF)"/>
            <person name="Lucas S."/>
            <person name="Han J."/>
            <person name="Lapidus A."/>
            <person name="Bruce D."/>
            <person name="Goodwin L."/>
            <person name="Pitluck S."/>
            <person name="Peters L."/>
            <person name="Kyrpides N."/>
            <person name="Mavromatis K."/>
            <person name="Ivanova N."/>
            <person name="Mikhailova N."/>
            <person name="Held B."/>
            <person name="Detter J.C."/>
            <person name="Tapia R."/>
            <person name="Han C."/>
            <person name="Land M."/>
            <person name="Hauser L."/>
            <person name="Markowitz V."/>
            <person name="Cheng J.-F."/>
            <person name="Hugenholtz P."/>
            <person name="Woyke T."/>
            <person name="Wu D."/>
            <person name="Tindall B."/>
            <person name="Brambilla E."/>
            <person name="Klenk H.-P."/>
            <person name="Eisen J.A."/>
        </authorList>
    </citation>
    <scope>NUCLEOTIDE SEQUENCE [LARGE SCALE GENOMIC DNA]</scope>
    <source>
        <strain evidence="1">DSM 18603</strain>
    </source>
</reference>
<dbReference type="AlphaFoldDB" id="H1Y586"/>
<protein>
    <recommendedName>
        <fullName evidence="3">Uracil-DNA glycosylase-like domain-containing protein</fullName>
    </recommendedName>
</protein>
<sequence>MTYEELVTKRKNYKVQIPGLINQRDVENNLFDEGNYLDPWAKWHNSIPADIMLIGQDWGSTSYYLKNNGRDQDMNPTCRNLSLLFNELGIQIGDPNNPALNQKFHFANIIPFLRTGDMQGGLNKILSQAKINEFAEEFIKPLIEVVKPTIIITLGRASTTGVMSVFGQTLSTNRIFKDFVEASPIKLKENLLLFPMYHCGSSSVNRNRNLDEQKQDWSKIKEYI</sequence>
<dbReference type="HOGENOM" id="CLU_1132597_0_0_10"/>
<evidence type="ECO:0000313" key="1">
    <source>
        <dbReference type="EMBL" id="EHQ28629.1"/>
    </source>
</evidence>
<dbReference type="STRING" id="714943.Mucpa_4539"/>
<dbReference type="Proteomes" id="UP000002774">
    <property type="component" value="Chromosome"/>
</dbReference>
<name>H1Y586_9SPHI</name>
<evidence type="ECO:0000313" key="2">
    <source>
        <dbReference type="Proteomes" id="UP000002774"/>
    </source>
</evidence>
<keyword evidence="2" id="KW-1185">Reference proteome</keyword>
<organism evidence="1 2">
    <name type="scientific">Mucilaginibacter paludis DSM 18603</name>
    <dbReference type="NCBI Taxonomy" id="714943"/>
    <lineage>
        <taxon>Bacteria</taxon>
        <taxon>Pseudomonadati</taxon>
        <taxon>Bacteroidota</taxon>
        <taxon>Sphingobacteriia</taxon>
        <taxon>Sphingobacteriales</taxon>
        <taxon>Sphingobacteriaceae</taxon>
        <taxon>Mucilaginibacter</taxon>
    </lineage>
</organism>
<dbReference type="RefSeq" id="WP_008509504.1">
    <property type="nucleotide sequence ID" value="NZ_CM001403.1"/>
</dbReference>
<accession>H1Y586</accession>
<dbReference type="EMBL" id="CM001403">
    <property type="protein sequence ID" value="EHQ28629.1"/>
    <property type="molecule type" value="Genomic_DNA"/>
</dbReference>
<dbReference type="Gene3D" id="3.40.470.10">
    <property type="entry name" value="Uracil-DNA glycosylase-like domain"/>
    <property type="match status" value="1"/>
</dbReference>
<dbReference type="InterPro" id="IPR036895">
    <property type="entry name" value="Uracil-DNA_glycosylase-like_sf"/>
</dbReference>
<gene>
    <name evidence="1" type="ORF">Mucpa_4539</name>
</gene>
<dbReference type="SUPFAM" id="SSF52141">
    <property type="entry name" value="Uracil-DNA glycosylase-like"/>
    <property type="match status" value="1"/>
</dbReference>
<dbReference type="OrthoDB" id="8255579at2"/>
<evidence type="ECO:0008006" key="3">
    <source>
        <dbReference type="Google" id="ProtNLM"/>
    </source>
</evidence>
<proteinExistence type="predicted"/>
<dbReference type="eggNOG" id="COG1573">
    <property type="taxonomic scope" value="Bacteria"/>
</dbReference>